<evidence type="ECO:0000313" key="8">
    <source>
        <dbReference type="EMBL" id="MDN5203691.1"/>
    </source>
</evidence>
<dbReference type="RefSeq" id="WP_346753714.1">
    <property type="nucleotide sequence ID" value="NZ_JAUJEA010000008.1"/>
</dbReference>
<feature type="transmembrane region" description="Helical" evidence="7">
    <location>
        <begin position="211"/>
        <end position="230"/>
    </location>
</feature>
<keyword evidence="9" id="KW-1185">Reference proteome</keyword>
<sequence length="319" mass="34719">MQQRVPIRNKTRPVHVKIIFVLAGLICLTTFVSGPVALIGGFLCSHFIGNPFRHYNNRIINWLLKIAVVGLGFGMNILEVTNLGREGFSLTVISIFSTLLIGFFIGKFLNVHKQITHLISSGTAICGGSAIAAISSVINSSEKDISVSLGVVFLLNAMALVIFPPIGHLFDLTEYQFGLWTAIAIHDTSSVVGASLAYGEEALQIATTVKLVRALWIVPLSLVSIFIFRGKIRGIKIPWFIFLFIGAILLNSYFPLPNHLTVSVTDISKSVLTLTLFLIGAGLPIDKIRSAGWRSMLLGISLWVFISISSLCLIIGVLK</sequence>
<evidence type="ECO:0000256" key="4">
    <source>
        <dbReference type="ARBA" id="ARBA00022692"/>
    </source>
</evidence>
<dbReference type="PANTHER" id="PTHR30106:SF1">
    <property type="entry name" value="UPF0324 MEMBRANE PROTEIN FN0533"/>
    <property type="match status" value="1"/>
</dbReference>
<keyword evidence="5 7" id="KW-1133">Transmembrane helix</keyword>
<keyword evidence="4 7" id="KW-0812">Transmembrane</keyword>
<feature type="transmembrane region" description="Helical" evidence="7">
    <location>
        <begin position="20"/>
        <end position="48"/>
    </location>
</feature>
<feature type="transmembrane region" description="Helical" evidence="7">
    <location>
        <begin position="145"/>
        <end position="166"/>
    </location>
</feature>
<evidence type="ECO:0000256" key="3">
    <source>
        <dbReference type="ARBA" id="ARBA00022475"/>
    </source>
</evidence>
<dbReference type="InterPro" id="IPR018383">
    <property type="entry name" value="UPF0324_pro"/>
</dbReference>
<feature type="transmembrane region" description="Helical" evidence="7">
    <location>
        <begin position="297"/>
        <end position="318"/>
    </location>
</feature>
<comment type="caution">
    <text evidence="8">The sequence shown here is derived from an EMBL/GenBank/DDBJ whole genome shotgun (WGS) entry which is preliminary data.</text>
</comment>
<evidence type="ECO:0000256" key="1">
    <source>
        <dbReference type="ARBA" id="ARBA00004651"/>
    </source>
</evidence>
<protein>
    <submittedName>
        <fullName evidence="8">Sulfate exporter family transporter</fullName>
    </submittedName>
</protein>
<comment type="similarity">
    <text evidence="2">Belongs to the UPF0324 family.</text>
</comment>
<keyword evidence="6 7" id="KW-0472">Membrane</keyword>
<comment type="subcellular location">
    <subcellularLocation>
        <location evidence="1">Cell membrane</location>
        <topology evidence="1">Multi-pass membrane protein</topology>
    </subcellularLocation>
</comment>
<evidence type="ECO:0000313" key="9">
    <source>
        <dbReference type="Proteomes" id="UP001172082"/>
    </source>
</evidence>
<evidence type="ECO:0000256" key="6">
    <source>
        <dbReference type="ARBA" id="ARBA00023136"/>
    </source>
</evidence>
<evidence type="ECO:0000256" key="7">
    <source>
        <dbReference type="SAM" id="Phobius"/>
    </source>
</evidence>
<organism evidence="8 9">
    <name type="scientific">Splendidivirga corallicola</name>
    <dbReference type="NCBI Taxonomy" id="3051826"/>
    <lineage>
        <taxon>Bacteria</taxon>
        <taxon>Pseudomonadati</taxon>
        <taxon>Bacteroidota</taxon>
        <taxon>Cytophagia</taxon>
        <taxon>Cytophagales</taxon>
        <taxon>Splendidivirgaceae</taxon>
        <taxon>Splendidivirga</taxon>
    </lineage>
</organism>
<feature type="transmembrane region" description="Helical" evidence="7">
    <location>
        <begin position="267"/>
        <end position="285"/>
    </location>
</feature>
<feature type="transmembrane region" description="Helical" evidence="7">
    <location>
        <begin position="237"/>
        <end position="255"/>
    </location>
</feature>
<evidence type="ECO:0000256" key="5">
    <source>
        <dbReference type="ARBA" id="ARBA00022989"/>
    </source>
</evidence>
<feature type="transmembrane region" description="Helical" evidence="7">
    <location>
        <begin position="90"/>
        <end position="109"/>
    </location>
</feature>
<accession>A0ABT8KSF0</accession>
<feature type="transmembrane region" description="Helical" evidence="7">
    <location>
        <begin position="115"/>
        <end position="138"/>
    </location>
</feature>
<gene>
    <name evidence="8" type="ORF">QQ008_20040</name>
</gene>
<evidence type="ECO:0000256" key="2">
    <source>
        <dbReference type="ARBA" id="ARBA00007977"/>
    </source>
</evidence>
<dbReference type="Proteomes" id="UP001172082">
    <property type="component" value="Unassembled WGS sequence"/>
</dbReference>
<dbReference type="EMBL" id="JAUJEA010000008">
    <property type="protein sequence ID" value="MDN5203691.1"/>
    <property type="molecule type" value="Genomic_DNA"/>
</dbReference>
<reference evidence="8" key="1">
    <citation type="submission" date="2023-06" db="EMBL/GenBank/DDBJ databases">
        <title>Genomic of Parafulvivirga corallium.</title>
        <authorList>
            <person name="Wang G."/>
        </authorList>
    </citation>
    <scope>NUCLEOTIDE SEQUENCE</scope>
    <source>
        <strain evidence="8">BMA10</strain>
    </source>
</reference>
<name>A0ABT8KSF0_9BACT</name>
<keyword evidence="3" id="KW-1003">Cell membrane</keyword>
<dbReference type="Pfam" id="PF03601">
    <property type="entry name" value="Cons_hypoth698"/>
    <property type="match status" value="1"/>
</dbReference>
<dbReference type="PANTHER" id="PTHR30106">
    <property type="entry name" value="INNER MEMBRANE PROTEIN YEIH-RELATED"/>
    <property type="match status" value="1"/>
</dbReference>
<feature type="transmembrane region" description="Helical" evidence="7">
    <location>
        <begin position="60"/>
        <end position="78"/>
    </location>
</feature>
<proteinExistence type="inferred from homology"/>